<gene>
    <name evidence="2" type="ORF">EZV62_011066</name>
</gene>
<dbReference type="OrthoDB" id="1747567at2759"/>
<reference evidence="3" key="1">
    <citation type="journal article" date="2019" name="Gigascience">
        <title>De novo genome assembly of the endangered Acer yangbiense, a plant species with extremely small populations endemic to Yunnan Province, China.</title>
        <authorList>
            <person name="Yang J."/>
            <person name="Wariss H.M."/>
            <person name="Tao L."/>
            <person name="Zhang R."/>
            <person name="Yun Q."/>
            <person name="Hollingsworth P."/>
            <person name="Dao Z."/>
            <person name="Luo G."/>
            <person name="Guo H."/>
            <person name="Ma Y."/>
            <person name="Sun W."/>
        </authorList>
    </citation>
    <scope>NUCLEOTIDE SEQUENCE [LARGE SCALE GENOMIC DNA]</scope>
    <source>
        <strain evidence="3">cv. Malutang</strain>
    </source>
</reference>
<evidence type="ECO:0000313" key="3">
    <source>
        <dbReference type="Proteomes" id="UP000323000"/>
    </source>
</evidence>
<dbReference type="Pfam" id="PF07727">
    <property type="entry name" value="RVT_2"/>
    <property type="match status" value="1"/>
</dbReference>
<sequence>MLMWSIKGVAYSLILQDERQRGVAVDHNVTLPEVAAFNVGVSHTNNAPVTPINIVHPSSTANATITRDESRQKSGRCRSYCDNCNRHGHTKEKLQKLLTLLQDGNLQPSVNLIGSKPNSLEAIMYLASSDNTESPTNSSFLPDSPMKSLAPNIPHQHKITPIRYSSLLRIAMDYEIIDLEENGTWSVVPLPTAHLVAKGCSQEEGLDYMETFALVVKLVTVRVVLAIVAVKGWGLHQLDVQNAFLHGDLNEEVFVQIPPRYTKQGELNGLRAVCRYTSPYMDSNKHPANSSLSSQMLLIQLVFLNPR</sequence>
<accession>A0A5C7I6A5</accession>
<name>A0A5C7I6A5_9ROSI</name>
<proteinExistence type="predicted"/>
<evidence type="ECO:0000259" key="1">
    <source>
        <dbReference type="Pfam" id="PF07727"/>
    </source>
</evidence>
<dbReference type="Proteomes" id="UP000323000">
    <property type="component" value="Chromosome 4"/>
</dbReference>
<dbReference type="InterPro" id="IPR013103">
    <property type="entry name" value="RVT_2"/>
</dbReference>
<comment type="caution">
    <text evidence="2">The sequence shown here is derived from an EMBL/GenBank/DDBJ whole genome shotgun (WGS) entry which is preliminary data.</text>
</comment>
<dbReference type="EMBL" id="VAHF01000004">
    <property type="protein sequence ID" value="TXG64072.1"/>
    <property type="molecule type" value="Genomic_DNA"/>
</dbReference>
<organism evidence="2 3">
    <name type="scientific">Acer yangbiense</name>
    <dbReference type="NCBI Taxonomy" id="1000413"/>
    <lineage>
        <taxon>Eukaryota</taxon>
        <taxon>Viridiplantae</taxon>
        <taxon>Streptophyta</taxon>
        <taxon>Embryophyta</taxon>
        <taxon>Tracheophyta</taxon>
        <taxon>Spermatophyta</taxon>
        <taxon>Magnoliopsida</taxon>
        <taxon>eudicotyledons</taxon>
        <taxon>Gunneridae</taxon>
        <taxon>Pentapetalae</taxon>
        <taxon>rosids</taxon>
        <taxon>malvids</taxon>
        <taxon>Sapindales</taxon>
        <taxon>Sapindaceae</taxon>
        <taxon>Hippocastanoideae</taxon>
        <taxon>Acereae</taxon>
        <taxon>Acer</taxon>
    </lineage>
</organism>
<feature type="domain" description="Reverse transcriptase Ty1/copia-type" evidence="1">
    <location>
        <begin position="193"/>
        <end position="267"/>
    </location>
</feature>
<dbReference type="AlphaFoldDB" id="A0A5C7I6A5"/>
<keyword evidence="3" id="KW-1185">Reference proteome</keyword>
<protein>
    <recommendedName>
        <fullName evidence="1">Reverse transcriptase Ty1/copia-type domain-containing protein</fullName>
    </recommendedName>
</protein>
<evidence type="ECO:0000313" key="2">
    <source>
        <dbReference type="EMBL" id="TXG64072.1"/>
    </source>
</evidence>